<keyword evidence="2" id="KW-0949">S-adenosyl-L-methionine</keyword>
<proteinExistence type="predicted"/>
<dbReference type="InterPro" id="IPR058240">
    <property type="entry name" value="rSAM_sf"/>
</dbReference>
<gene>
    <name evidence="7" type="ORF">DFR58_10392</name>
</gene>
<evidence type="ECO:0000313" key="8">
    <source>
        <dbReference type="Proteomes" id="UP000253034"/>
    </source>
</evidence>
<comment type="cofactor">
    <cofactor evidence="1">
        <name>[4Fe-4S] cluster</name>
        <dbReference type="ChEBI" id="CHEBI:49883"/>
    </cofactor>
</comment>
<dbReference type="OrthoDB" id="9808591at2"/>
<dbReference type="InterPro" id="IPR023885">
    <property type="entry name" value="4Fe4S-binding_SPASM_dom"/>
</dbReference>
<dbReference type="Pfam" id="PF04055">
    <property type="entry name" value="Radical_SAM"/>
    <property type="match status" value="1"/>
</dbReference>
<dbReference type="GO" id="GO:0016491">
    <property type="term" value="F:oxidoreductase activity"/>
    <property type="evidence" value="ECO:0007669"/>
    <property type="project" value="InterPro"/>
</dbReference>
<dbReference type="PROSITE" id="PS51918">
    <property type="entry name" value="RADICAL_SAM"/>
    <property type="match status" value="1"/>
</dbReference>
<dbReference type="RefSeq" id="WP_114296418.1">
    <property type="nucleotide sequence ID" value="NZ_QPJT01000003.1"/>
</dbReference>
<name>A0A369BFU5_9FIRM</name>
<protein>
    <recommendedName>
        <fullName evidence="6">Radical SAM core domain-containing protein</fullName>
    </recommendedName>
</protein>
<sequence>MDKNNVMPFHLFTHHGIPYVINIENMQASSVDEISRQVLENIQAAPEALLTSGTEEVLKKLGLISSVDYKLKKAEKKECFPITDMTLLLTQSCNLKCVYCYGDSGKYGTGGNMEEKTAYRAVDWLIEQSERMKNIYIEFLGGEPFLIFPLMKAVAEYAKKRALEAEKKVSFRCTTNATLLEEEQIAFIKEHNISVTISFDGPKEVQDAQRPFANGKGSYDYTLPKIKKVLEALPMTPAHAVIVGNTDPKQIKDTLQEIGFKKLSIVPASNSLLTVEAGRIKAATDNENLIHELEQEAEDWITLIQSRDSEALMNLKATSGLYGALISLLNNIKRRYACGAGRGLVSVCVSGDVYLCHRFVGIDEYKLGNIFGKQLNREKYLSSPATSNEICSACFARYYCAGGCKHDNVGWSGSVSVPSKGMCRMRCRELELAASIIVRLKRDDIDFLLERQIFTPKPCLFDF</sequence>
<dbReference type="Gene3D" id="3.20.20.70">
    <property type="entry name" value="Aldolase class I"/>
    <property type="match status" value="1"/>
</dbReference>
<dbReference type="InterPro" id="IPR013785">
    <property type="entry name" value="Aldolase_TIM"/>
</dbReference>
<dbReference type="InterPro" id="IPR024016">
    <property type="entry name" value="CHP04064_rSAM"/>
</dbReference>
<dbReference type="GO" id="GO:0051536">
    <property type="term" value="F:iron-sulfur cluster binding"/>
    <property type="evidence" value="ECO:0007669"/>
    <property type="project" value="UniProtKB-KW"/>
</dbReference>
<accession>A0A369BFU5</accession>
<dbReference type="Proteomes" id="UP000253034">
    <property type="component" value="Unassembled WGS sequence"/>
</dbReference>
<evidence type="ECO:0000313" key="7">
    <source>
        <dbReference type="EMBL" id="RCX19347.1"/>
    </source>
</evidence>
<keyword evidence="4" id="KW-0408">Iron</keyword>
<dbReference type="EMBL" id="QPJT01000003">
    <property type="protein sequence ID" value="RCX19347.1"/>
    <property type="molecule type" value="Genomic_DNA"/>
</dbReference>
<dbReference type="InterPro" id="IPR007197">
    <property type="entry name" value="rSAM"/>
</dbReference>
<evidence type="ECO:0000256" key="5">
    <source>
        <dbReference type="ARBA" id="ARBA00023014"/>
    </source>
</evidence>
<evidence type="ECO:0000256" key="1">
    <source>
        <dbReference type="ARBA" id="ARBA00001966"/>
    </source>
</evidence>
<reference evidence="7 8" key="1">
    <citation type="submission" date="2018-07" db="EMBL/GenBank/DDBJ databases">
        <title>Genomic Encyclopedia of Type Strains, Phase IV (KMG-IV): sequencing the most valuable type-strain genomes for metagenomic binning, comparative biology and taxonomic classification.</title>
        <authorList>
            <person name="Goeker M."/>
        </authorList>
    </citation>
    <scope>NUCLEOTIDE SEQUENCE [LARGE SCALE GENOMIC DNA]</scope>
    <source>
        <strain evidence="7 8">DSM 27016</strain>
    </source>
</reference>
<keyword evidence="8" id="KW-1185">Reference proteome</keyword>
<evidence type="ECO:0000256" key="4">
    <source>
        <dbReference type="ARBA" id="ARBA00023004"/>
    </source>
</evidence>
<dbReference type="AlphaFoldDB" id="A0A369BFU5"/>
<dbReference type="GO" id="GO:0046872">
    <property type="term" value="F:metal ion binding"/>
    <property type="evidence" value="ECO:0007669"/>
    <property type="project" value="UniProtKB-KW"/>
</dbReference>
<evidence type="ECO:0000256" key="3">
    <source>
        <dbReference type="ARBA" id="ARBA00022723"/>
    </source>
</evidence>
<evidence type="ECO:0000256" key="2">
    <source>
        <dbReference type="ARBA" id="ARBA00022691"/>
    </source>
</evidence>
<dbReference type="PANTHER" id="PTHR43273">
    <property type="entry name" value="ANAEROBIC SULFATASE-MATURATING ENZYME HOMOLOG ASLB-RELATED"/>
    <property type="match status" value="1"/>
</dbReference>
<dbReference type="NCBIfam" id="TIGR04085">
    <property type="entry name" value="rSAM_more_4Fe4S"/>
    <property type="match status" value="1"/>
</dbReference>
<dbReference type="SFLD" id="SFLDG01384">
    <property type="entry name" value="thioether_bond_formation_requi"/>
    <property type="match status" value="1"/>
</dbReference>
<dbReference type="SFLD" id="SFLDG01067">
    <property type="entry name" value="SPASM/twitch_domain_containing"/>
    <property type="match status" value="1"/>
</dbReference>
<dbReference type="CDD" id="cd01335">
    <property type="entry name" value="Radical_SAM"/>
    <property type="match status" value="1"/>
</dbReference>
<dbReference type="NCBIfam" id="TIGR04064">
    <property type="entry name" value="rSAM_nif11"/>
    <property type="match status" value="1"/>
</dbReference>
<dbReference type="PANTHER" id="PTHR43273:SF8">
    <property type="entry name" value="RADICAL SAM DOMAIN PROTEIN"/>
    <property type="match status" value="1"/>
</dbReference>
<keyword evidence="5" id="KW-0411">Iron-sulfur</keyword>
<dbReference type="SFLD" id="SFLDG01386">
    <property type="entry name" value="main_SPASM_domain-containing"/>
    <property type="match status" value="1"/>
</dbReference>
<evidence type="ECO:0000259" key="6">
    <source>
        <dbReference type="PROSITE" id="PS51918"/>
    </source>
</evidence>
<dbReference type="SUPFAM" id="SSF102114">
    <property type="entry name" value="Radical SAM enzymes"/>
    <property type="match status" value="1"/>
</dbReference>
<dbReference type="SFLD" id="SFLDS00029">
    <property type="entry name" value="Radical_SAM"/>
    <property type="match status" value="1"/>
</dbReference>
<dbReference type="InterPro" id="IPR023867">
    <property type="entry name" value="Sulphatase_maturase_rSAM"/>
</dbReference>
<feature type="domain" description="Radical SAM core" evidence="6">
    <location>
        <begin position="79"/>
        <end position="314"/>
    </location>
</feature>
<comment type="caution">
    <text evidence="7">The sequence shown here is derived from an EMBL/GenBank/DDBJ whole genome shotgun (WGS) entry which is preliminary data.</text>
</comment>
<organism evidence="7 8">
    <name type="scientific">Anaerobacterium chartisolvens</name>
    <dbReference type="NCBI Taxonomy" id="1297424"/>
    <lineage>
        <taxon>Bacteria</taxon>
        <taxon>Bacillati</taxon>
        <taxon>Bacillota</taxon>
        <taxon>Clostridia</taxon>
        <taxon>Eubacteriales</taxon>
        <taxon>Oscillospiraceae</taxon>
        <taxon>Anaerobacterium</taxon>
    </lineage>
</organism>
<keyword evidence="3" id="KW-0479">Metal-binding</keyword>